<dbReference type="HOGENOM" id="CLU_1227646_0_0_2"/>
<dbReference type="KEGG" id="mev:Metev_1723"/>
<sequence length="219" mass="24671">MKTSTNGQDIKIPNIKELMDDGEPVCVTFIDSKTGNQISENTQFLFCEMVQKARYGETFNVEKDRCPVGNYVLGINDKKPFEYYLKSGRYKDRDAAYNASVLLPRIKKIYNYIRIEPLSRNKKQFDVLILFLKPASAMRIIQAFSYQEGKQVNINTLGAASVCGDCTAVPISDGIGVSFGCKGSRKHSNYRNTEVPLGIGFEMIERIEKGLVNTPKTRN</sequence>
<keyword evidence="2" id="KW-1185">Reference proteome</keyword>
<dbReference type="AlphaFoldDB" id="D7EB44"/>
<organism evidence="1 2">
    <name type="scientific">Methanohalobium evestigatum (strain ATCC BAA-1072 / DSM 3721 / NBRC 107634 / OCM 161 / Z-7303)</name>
    <dbReference type="NCBI Taxonomy" id="644295"/>
    <lineage>
        <taxon>Archaea</taxon>
        <taxon>Methanobacteriati</taxon>
        <taxon>Methanobacteriota</taxon>
        <taxon>Stenosarchaea group</taxon>
        <taxon>Methanomicrobia</taxon>
        <taxon>Methanosarcinales</taxon>
        <taxon>Methanosarcinaceae</taxon>
        <taxon>Methanohalobium</taxon>
    </lineage>
</organism>
<reference evidence="1 2" key="1">
    <citation type="submission" date="2010-06" db="EMBL/GenBank/DDBJ databases">
        <title>Complete sequence chromosome of Methanohalobium evestigatum Z-7303.</title>
        <authorList>
            <consortium name="US DOE Joint Genome Institute"/>
            <person name="Lucas S."/>
            <person name="Copeland A."/>
            <person name="Lapidus A."/>
            <person name="Cheng J.-F."/>
            <person name="Bruce D."/>
            <person name="Goodwin L."/>
            <person name="Pitluck S."/>
            <person name="Saunders E."/>
            <person name="Detter J.C."/>
            <person name="Han C."/>
            <person name="Tapia R."/>
            <person name="Land M."/>
            <person name="Hauser L."/>
            <person name="Kyrpides N."/>
            <person name="Mikhailova N."/>
            <person name="Sieprawska-Lupa M."/>
            <person name="Whitman W.B."/>
            <person name="Anderson I."/>
            <person name="Woyke T."/>
        </authorList>
    </citation>
    <scope>NUCLEOTIDE SEQUENCE [LARGE SCALE GENOMIC DNA]</scope>
    <source>
        <strain evidence="2">ATCC BAA-1072 / DSM 3721 / NBRC 107634 / OCM 161 / Z-7303</strain>
    </source>
</reference>
<dbReference type="Proteomes" id="UP000000391">
    <property type="component" value="Chromosome"/>
</dbReference>
<dbReference type="RefSeq" id="WP_013195126.1">
    <property type="nucleotide sequence ID" value="NC_014253.1"/>
</dbReference>
<dbReference type="PANTHER" id="PTHR37954:SF3">
    <property type="entry name" value="DUF169 DOMAIN-CONTAINING PROTEIN"/>
    <property type="match status" value="1"/>
</dbReference>
<name>D7EB44_METEZ</name>
<accession>D7EB44</accession>
<dbReference type="STRING" id="644295.Metev_1723"/>
<dbReference type="PANTHER" id="PTHR37954">
    <property type="entry name" value="BLL4979 PROTEIN"/>
    <property type="match status" value="1"/>
</dbReference>
<evidence type="ECO:0000313" key="1">
    <source>
        <dbReference type="EMBL" id="ADI74561.1"/>
    </source>
</evidence>
<evidence type="ECO:0000313" key="2">
    <source>
        <dbReference type="Proteomes" id="UP000000391"/>
    </source>
</evidence>
<dbReference type="GeneID" id="9347368"/>
<proteinExistence type="predicted"/>
<gene>
    <name evidence="1" type="ordered locus">Metev_1723</name>
</gene>
<evidence type="ECO:0008006" key="3">
    <source>
        <dbReference type="Google" id="ProtNLM"/>
    </source>
</evidence>
<dbReference type="Pfam" id="PF02596">
    <property type="entry name" value="DUF169"/>
    <property type="match status" value="1"/>
</dbReference>
<protein>
    <recommendedName>
        <fullName evidence="3">Protein clustered with O-phosphoseryl-tRNA(Cys) synthetase</fullName>
    </recommendedName>
</protein>
<dbReference type="InterPro" id="IPR003748">
    <property type="entry name" value="DUF169"/>
</dbReference>
<dbReference type="EMBL" id="CP002069">
    <property type="protein sequence ID" value="ADI74561.1"/>
    <property type="molecule type" value="Genomic_DNA"/>
</dbReference>